<dbReference type="InterPro" id="IPR017853">
    <property type="entry name" value="GH"/>
</dbReference>
<dbReference type="GO" id="GO:0004553">
    <property type="term" value="F:hydrolase activity, hydrolyzing O-glycosyl compounds"/>
    <property type="evidence" value="ECO:0007669"/>
    <property type="project" value="InterPro"/>
</dbReference>
<dbReference type="InterPro" id="IPR051913">
    <property type="entry name" value="GH2_Domain-Containing"/>
</dbReference>
<dbReference type="KEGG" id="mgod:E7746_13175"/>
<dbReference type="RefSeq" id="WP_136411103.1">
    <property type="nucleotide sequence ID" value="NZ_CP039393.1"/>
</dbReference>
<dbReference type="AlphaFoldDB" id="A0A4P7VR16"/>
<evidence type="ECO:0000256" key="1">
    <source>
        <dbReference type="SAM" id="SignalP"/>
    </source>
</evidence>
<sequence length="932" mass="103543">MNLLNGLKCSVIVLLCGFSLCFNSVNAQRATVDLAGEWKFSTSLAGDSAITVKLPGTTDTNGVGVINDNHGETTQLTRRTTFSGKAYYSRSVDIPTDWKGRHITLMLERTRPSEVWVDGVKIGSCRYLSTPHRYDLSEALSPGRHIITVMVDNGDAIPEQIKSSSHACTESTQTNWNGIIGRIELQSVNPLHVSSLSAWPDVDLRSFKIVADLSRDKSLNGKSMTIGVGDRSVTLPLRDGVKRYEAVVALGDTARLWSEWTPVRHIVTAVIPGIDSASVKAGLRDFKAKGRQMSINDTVTFLRGRHDACVWPLTAHVAMDVDSWRDYFRTIKDYGLNHVRFHSWCPPDACFEAADMEGIYLQPELPIWGVFSKDSEELMQFLLEDGKRIQEEYGNHPSFVMFALGNELWGEIPVMSEFIETFRGIDSRHLYAYGSNVYLGYNGHIDGEDFMVTCRVGGGDGYSTHTRASFSFYDADEGGYLNNTPPNTVMNFQKAVELSPVPVVGHETGQYQIYPDYAEMSKYTGVLRPDNFAEFKRRLEAARLGGQALDFHRASGAWAVELYRADIEMNLRTPDMAGFQLLDLQDYPGQGTALVGVLDAFMDNKGLVSPEEWRRWCDEVVLLAEMPRYTYNEGEMLEVDLAVADYGNCALAGDTLVWKLCHGDVTVENGRMIIPEGRGLLDVGRINVPLATRSKARRMDLKLELAGSDITNSYPLWVYPAGGELSAGDVIIASSLSDDVTKALRDGARVLLAPSRSIVDSTTVGGLFMTDYWNYRMFKTISESNNRPVSPGTMGLLIDASHPALAQFPTDYHTSWQWYGIVKNSYPLILDALNDTDYRPLVQVIDNVERNHRLGLVMEFNVDKGKLLLVMADVDKASSTREGRQLLNSLVGYMNSDAFSPDATLSLKQLEELLTVPASSSRIDALHNISYD</sequence>
<keyword evidence="2" id="KW-0378">Hydrolase</keyword>
<dbReference type="OrthoDB" id="9801077at2"/>
<dbReference type="Gene3D" id="3.20.20.80">
    <property type="entry name" value="Glycosidases"/>
    <property type="match status" value="1"/>
</dbReference>
<evidence type="ECO:0000313" key="3">
    <source>
        <dbReference type="Proteomes" id="UP000297031"/>
    </source>
</evidence>
<feature type="chain" id="PRO_5020225904" evidence="1">
    <location>
        <begin position="28"/>
        <end position="932"/>
    </location>
</feature>
<dbReference type="Gene3D" id="2.60.120.260">
    <property type="entry name" value="Galactose-binding domain-like"/>
    <property type="match status" value="1"/>
</dbReference>
<protein>
    <submittedName>
        <fullName evidence="2">Beta-glycosidase</fullName>
    </submittedName>
</protein>
<dbReference type="PANTHER" id="PTHR42732:SF1">
    <property type="entry name" value="BETA-MANNOSIDASE"/>
    <property type="match status" value="1"/>
</dbReference>
<keyword evidence="2" id="KW-0326">Glycosidase</keyword>
<dbReference type="GO" id="GO:0005975">
    <property type="term" value="P:carbohydrate metabolic process"/>
    <property type="evidence" value="ECO:0007669"/>
    <property type="project" value="InterPro"/>
</dbReference>
<keyword evidence="3" id="KW-1185">Reference proteome</keyword>
<evidence type="ECO:0000313" key="2">
    <source>
        <dbReference type="EMBL" id="QCD36762.1"/>
    </source>
</evidence>
<name>A0A4P7VR16_9BACT</name>
<reference evidence="2 3" key="1">
    <citation type="submission" date="2019-02" db="EMBL/GenBank/DDBJ databases">
        <title>Isolation and identification of novel species under the genus Muribaculum.</title>
        <authorList>
            <person name="Miyake S."/>
            <person name="Ding Y."/>
            <person name="Low A."/>
            <person name="Soh M."/>
            <person name="Seedorf H."/>
        </authorList>
    </citation>
    <scope>NUCLEOTIDE SEQUENCE [LARGE SCALE GENOMIC DNA]</scope>
    <source>
        <strain evidence="2 3">TLL-A4</strain>
    </source>
</reference>
<gene>
    <name evidence="2" type="ORF">E7746_13175</name>
</gene>
<feature type="signal peptide" evidence="1">
    <location>
        <begin position="1"/>
        <end position="27"/>
    </location>
</feature>
<dbReference type="SUPFAM" id="SSF51445">
    <property type="entry name" value="(Trans)glycosidases"/>
    <property type="match status" value="1"/>
</dbReference>
<accession>A0A4P7VR16</accession>
<organism evidence="2 3">
    <name type="scientific">Muribaculum gordoncarteri</name>
    <dbReference type="NCBI Taxonomy" id="2530390"/>
    <lineage>
        <taxon>Bacteria</taxon>
        <taxon>Pseudomonadati</taxon>
        <taxon>Bacteroidota</taxon>
        <taxon>Bacteroidia</taxon>
        <taxon>Bacteroidales</taxon>
        <taxon>Muribaculaceae</taxon>
        <taxon>Muribaculum</taxon>
    </lineage>
</organism>
<proteinExistence type="predicted"/>
<dbReference type="Proteomes" id="UP000297031">
    <property type="component" value="Chromosome"/>
</dbReference>
<dbReference type="InterPro" id="IPR008979">
    <property type="entry name" value="Galactose-bd-like_sf"/>
</dbReference>
<dbReference type="PANTHER" id="PTHR42732">
    <property type="entry name" value="BETA-GALACTOSIDASE"/>
    <property type="match status" value="1"/>
</dbReference>
<dbReference type="EMBL" id="CP039393">
    <property type="protein sequence ID" value="QCD36762.1"/>
    <property type="molecule type" value="Genomic_DNA"/>
</dbReference>
<keyword evidence="1" id="KW-0732">Signal</keyword>
<dbReference type="SUPFAM" id="SSF49785">
    <property type="entry name" value="Galactose-binding domain-like"/>
    <property type="match status" value="1"/>
</dbReference>